<keyword evidence="1" id="KW-1185">Reference proteome</keyword>
<dbReference type="OrthoDB" id="1694156at2759"/>
<reference evidence="2" key="2">
    <citation type="submission" date="2025-08" db="UniProtKB">
        <authorList>
            <consortium name="RefSeq"/>
        </authorList>
    </citation>
    <scope>IDENTIFICATION</scope>
    <source>
        <tissue evidence="2">Etiolated seedlings</tissue>
    </source>
</reference>
<gene>
    <name evidence="2" type="primary">LOC105853073</name>
</gene>
<dbReference type="GeneID" id="105853073"/>
<organism evidence="1 2">
    <name type="scientific">Cicer arietinum</name>
    <name type="common">Chickpea</name>
    <name type="synonym">Garbanzo</name>
    <dbReference type="NCBI Taxonomy" id="3827"/>
    <lineage>
        <taxon>Eukaryota</taxon>
        <taxon>Viridiplantae</taxon>
        <taxon>Streptophyta</taxon>
        <taxon>Embryophyta</taxon>
        <taxon>Tracheophyta</taxon>
        <taxon>Spermatophyta</taxon>
        <taxon>Magnoliopsida</taxon>
        <taxon>eudicotyledons</taxon>
        <taxon>Gunneridae</taxon>
        <taxon>Pentapetalae</taxon>
        <taxon>rosids</taxon>
        <taxon>fabids</taxon>
        <taxon>Fabales</taxon>
        <taxon>Fabaceae</taxon>
        <taxon>Papilionoideae</taxon>
        <taxon>50 kb inversion clade</taxon>
        <taxon>NPAAA clade</taxon>
        <taxon>Hologalegina</taxon>
        <taxon>IRL clade</taxon>
        <taxon>Cicereae</taxon>
        <taxon>Cicer</taxon>
    </lineage>
</organism>
<evidence type="ECO:0000313" key="2">
    <source>
        <dbReference type="RefSeq" id="XP_012575555.1"/>
    </source>
</evidence>
<dbReference type="AlphaFoldDB" id="A0A1S3EI97"/>
<evidence type="ECO:0000313" key="1">
    <source>
        <dbReference type="Proteomes" id="UP000087171"/>
    </source>
</evidence>
<name>A0A1S3EI97_CICAR</name>
<protein>
    <submittedName>
        <fullName evidence="2">Uncharacterized protein LOC105853073</fullName>
    </submittedName>
</protein>
<sequence length="213" mass="24356">MPKNLQISGALLSELASRMDGRSGGFRIRGRIVNFTPSDVCLAIGLPIVGESLKEYENEECDTLMLFRGKKVTCEMIGVLLHMYLESLSRIEIVLKEGKIDSQTHITSCAVVLQIWAFNHLSLGEASVPKFSFSRFLNWPILQCQKKTILKAFQNNMIIEELTATNEELEFDMVNETLHEQENQTVRYVDYQRLVAENRQPQEKISILEGEMR</sequence>
<reference evidence="1" key="1">
    <citation type="journal article" date="2013" name="Nat. Biotechnol.">
        <title>Draft genome sequence of chickpea (Cicer arietinum) provides a resource for trait improvement.</title>
        <authorList>
            <person name="Varshney R.K."/>
            <person name="Song C."/>
            <person name="Saxena R.K."/>
            <person name="Azam S."/>
            <person name="Yu S."/>
            <person name="Sharpe A.G."/>
            <person name="Cannon S."/>
            <person name="Baek J."/>
            <person name="Rosen B.D."/>
            <person name="Tar'an B."/>
            <person name="Millan T."/>
            <person name="Zhang X."/>
            <person name="Ramsay L.D."/>
            <person name="Iwata A."/>
            <person name="Wang Y."/>
            <person name="Nelson W."/>
            <person name="Farmer A.D."/>
            <person name="Gaur P.M."/>
            <person name="Soderlund C."/>
            <person name="Penmetsa R.V."/>
            <person name="Xu C."/>
            <person name="Bharti A.K."/>
            <person name="He W."/>
            <person name="Winter P."/>
            <person name="Zhao S."/>
            <person name="Hane J.K."/>
            <person name="Carrasquilla-Garcia N."/>
            <person name="Condie J.A."/>
            <person name="Upadhyaya H.D."/>
            <person name="Luo M.C."/>
            <person name="Thudi M."/>
            <person name="Gowda C.L."/>
            <person name="Singh N.P."/>
            <person name="Lichtenzveig J."/>
            <person name="Gali K.K."/>
            <person name="Rubio J."/>
            <person name="Nadarajan N."/>
            <person name="Dolezel J."/>
            <person name="Bansal K.C."/>
            <person name="Xu X."/>
            <person name="Edwards D."/>
            <person name="Zhang G."/>
            <person name="Kahl G."/>
            <person name="Gil J."/>
            <person name="Singh K.B."/>
            <person name="Datta S.K."/>
            <person name="Jackson S.A."/>
            <person name="Wang J."/>
            <person name="Cook D.R."/>
        </authorList>
    </citation>
    <scope>NUCLEOTIDE SEQUENCE [LARGE SCALE GENOMIC DNA]</scope>
    <source>
        <strain evidence="1">cv. CDC Frontier</strain>
    </source>
</reference>
<accession>A0A1S3EI97</accession>
<proteinExistence type="predicted"/>
<dbReference type="Proteomes" id="UP000087171">
    <property type="component" value="Chromosome Ca1"/>
</dbReference>
<dbReference type="KEGG" id="cam:105853073"/>
<dbReference type="RefSeq" id="XP_012575555.1">
    <property type="nucleotide sequence ID" value="XM_012720101.1"/>
</dbReference>